<evidence type="ECO:0000259" key="2">
    <source>
        <dbReference type="Pfam" id="PF09977"/>
    </source>
</evidence>
<organism evidence="4 5">
    <name type="scientific">Nitratireductor arenosus</name>
    <dbReference type="NCBI Taxonomy" id="2682096"/>
    <lineage>
        <taxon>Bacteria</taxon>
        <taxon>Pseudomonadati</taxon>
        <taxon>Pseudomonadota</taxon>
        <taxon>Alphaproteobacteria</taxon>
        <taxon>Hyphomicrobiales</taxon>
        <taxon>Phyllobacteriaceae</taxon>
        <taxon>Nitratireductor</taxon>
    </lineage>
</organism>
<dbReference type="RefSeq" id="WP_156715399.1">
    <property type="nucleotide sequence ID" value="NZ_WPHG01000008.1"/>
</dbReference>
<proteinExistence type="predicted"/>
<keyword evidence="1" id="KW-1133">Transmembrane helix</keyword>
<dbReference type="AlphaFoldDB" id="A0A844QP30"/>
<keyword evidence="1" id="KW-0812">Transmembrane</keyword>
<keyword evidence="1" id="KW-0472">Membrane</keyword>
<name>A0A844QP30_9HYPH</name>
<protein>
    <recommendedName>
        <fullName evidence="6">DUF2134 domain-containing protein</fullName>
    </recommendedName>
</protein>
<feature type="transmembrane region" description="Helical" evidence="1">
    <location>
        <begin position="21"/>
        <end position="42"/>
    </location>
</feature>
<evidence type="ECO:0008006" key="6">
    <source>
        <dbReference type="Google" id="ProtNLM"/>
    </source>
</evidence>
<evidence type="ECO:0000256" key="1">
    <source>
        <dbReference type="SAM" id="Phobius"/>
    </source>
</evidence>
<gene>
    <name evidence="4" type="ORF">GN330_21370</name>
</gene>
<evidence type="ECO:0000313" key="4">
    <source>
        <dbReference type="EMBL" id="MVA99808.1"/>
    </source>
</evidence>
<accession>A0A844QP30</accession>
<dbReference type="InterPro" id="IPR018705">
    <property type="entry name" value="DUF2134_membrane"/>
</dbReference>
<comment type="caution">
    <text evidence="4">The sequence shown here is derived from an EMBL/GenBank/DDBJ whole genome shotgun (WGS) entry which is preliminary data.</text>
</comment>
<dbReference type="InterPro" id="IPR028087">
    <property type="entry name" value="Tad_N"/>
</dbReference>
<keyword evidence="5" id="KW-1185">Reference proteome</keyword>
<dbReference type="Pfam" id="PF09977">
    <property type="entry name" value="Tad_C"/>
    <property type="match status" value="1"/>
</dbReference>
<dbReference type="EMBL" id="WPHG01000008">
    <property type="protein sequence ID" value="MVA99808.1"/>
    <property type="molecule type" value="Genomic_DNA"/>
</dbReference>
<evidence type="ECO:0000259" key="3">
    <source>
        <dbReference type="Pfam" id="PF13400"/>
    </source>
</evidence>
<dbReference type="Pfam" id="PF13400">
    <property type="entry name" value="Tad"/>
    <property type="match status" value="1"/>
</dbReference>
<feature type="domain" description="DUF2134" evidence="2">
    <location>
        <begin position="68"/>
        <end position="164"/>
    </location>
</feature>
<evidence type="ECO:0000313" key="5">
    <source>
        <dbReference type="Proteomes" id="UP000463224"/>
    </source>
</evidence>
<dbReference type="Proteomes" id="UP000463224">
    <property type="component" value="Unassembled WGS sequence"/>
</dbReference>
<sequence>MRRCRAHRQGRATGFVADRKGNLATMSAFLAPLALAMAAFAIDAGALYNEKREVQTLADIAAIAGAKRIDAAEAAVIAALRDNHLGTITVIRDGQHPEIPGSGENLLTVETGRYKPDPALPVTVRFERGLANANAVKVTITRTGKRFFGETLMGSPKIAVTSTASATPKAAFSIGSRLASLNGGLANDLLGGLLGTNLSLTAMDYNALLDADVSLFGFLDALASEVDLDVGTYSQLLATEVTIGDIAKAVAATEGASPALKTALNGIATTTLEVPLSQMIDLGNAASLALGSGRGAFDATVGVMELITGSAVAANGQNQLALDLGATIPGLAKVTAAVAIGEPMQQSGWFALGEHGSVVRTAQTRARIDVQIGGTGILSGVAIKLPLFLEVAYAEGRLKRVACPDGTTSSAQVTVATRPGIAELRIAETSTTGFADFTRTLSFQDADIVSVPLIKVRGQARINIGNGQPTDLRFNATDIRNATVKTASTRDITTSLTASLLEELDLEIRVLGLGLGLNAVSTTLAGILGTVTPAIDGLLDTLLGVLGVRLGEADVKVSGVSCARSVLVQ</sequence>
<feature type="domain" description="Putative Flp pilus-assembly TadG-like N-terminal" evidence="3">
    <location>
        <begin position="21"/>
        <end position="67"/>
    </location>
</feature>
<reference evidence="4 5" key="1">
    <citation type="submission" date="2019-12" db="EMBL/GenBank/DDBJ databases">
        <title>Nitratireductor arenosus sp. nov., Isolated from sea sand, Jeju island, South Korea.</title>
        <authorList>
            <person name="Kim W."/>
        </authorList>
    </citation>
    <scope>NUCLEOTIDE SEQUENCE [LARGE SCALE GENOMIC DNA]</scope>
    <source>
        <strain evidence="4 5">CAU 1489</strain>
    </source>
</reference>